<keyword evidence="2" id="KW-1185">Reference proteome</keyword>
<comment type="caution">
    <text evidence="1">The sequence shown here is derived from an EMBL/GenBank/DDBJ whole genome shotgun (WGS) entry which is preliminary data.</text>
</comment>
<sequence>MNWAYNKPSCPLPGPITTERPTRLKLNNYRNETAETGKVFPLTTPSVSYSSSPAHQDSQIAVSLSLS</sequence>
<organism evidence="1 2">
    <name type="scientific">Castanea mollissima</name>
    <name type="common">Chinese chestnut</name>
    <dbReference type="NCBI Taxonomy" id="60419"/>
    <lineage>
        <taxon>Eukaryota</taxon>
        <taxon>Viridiplantae</taxon>
        <taxon>Streptophyta</taxon>
        <taxon>Embryophyta</taxon>
        <taxon>Tracheophyta</taxon>
        <taxon>Spermatophyta</taxon>
        <taxon>Magnoliopsida</taxon>
        <taxon>eudicotyledons</taxon>
        <taxon>Gunneridae</taxon>
        <taxon>Pentapetalae</taxon>
        <taxon>rosids</taxon>
        <taxon>fabids</taxon>
        <taxon>Fagales</taxon>
        <taxon>Fagaceae</taxon>
        <taxon>Castanea</taxon>
    </lineage>
</organism>
<gene>
    <name evidence="1" type="ORF">CMV_004715</name>
</gene>
<dbReference type="EMBL" id="JRKL02000403">
    <property type="protein sequence ID" value="KAF3971699.1"/>
    <property type="molecule type" value="Genomic_DNA"/>
</dbReference>
<evidence type="ECO:0000313" key="2">
    <source>
        <dbReference type="Proteomes" id="UP000737018"/>
    </source>
</evidence>
<dbReference type="Proteomes" id="UP000737018">
    <property type="component" value="Unassembled WGS sequence"/>
</dbReference>
<evidence type="ECO:0000313" key="1">
    <source>
        <dbReference type="EMBL" id="KAF3971699.1"/>
    </source>
</evidence>
<name>A0A8J4W228_9ROSI</name>
<proteinExistence type="predicted"/>
<protein>
    <submittedName>
        <fullName evidence="1">Uncharacterized protein</fullName>
    </submittedName>
</protein>
<reference evidence="1" key="1">
    <citation type="submission" date="2020-03" db="EMBL/GenBank/DDBJ databases">
        <title>Castanea mollissima Vanexum genome sequencing.</title>
        <authorList>
            <person name="Staton M."/>
        </authorList>
    </citation>
    <scope>NUCLEOTIDE SEQUENCE</scope>
    <source>
        <tissue evidence="1">Leaf</tissue>
    </source>
</reference>
<accession>A0A8J4W228</accession>
<dbReference type="AlphaFoldDB" id="A0A8J4W228"/>